<dbReference type="Proteomes" id="UP000683000">
    <property type="component" value="Unassembled WGS sequence"/>
</dbReference>
<sequence>MTDAARHRSSTIKPPRRPPSPTPTSGIRAHLAHLLPRHTAFTLTLTLHQLHNVPLVHGEFALEWKIKGVTSHSGNGILDKVKARKATAKLCHPSPPAPSIAKGSDTDNASLFDAASTSSSSANDHASTHSHMTRTHPVPIPAVVVSVNHPSPTSMARSVSGVSSIASVGSASSSPSHARFIHDPSSCLSADWSRHQSLADTETLFNGDTSTKAHYSPAKGATPFVKLKEHSVVWGKTLKFVVQMSVSRDNAELGDCLAKFVVMQRVIAGDPDAPRNPRLGAVCLNLAEYVDAGVVTRRYLLRQSKTNATLKLTVHLEHTAGELNYVAPPLPKDEILSGVAGILESSDVYRTRPRASDLYTHGPSDSSSDNEGSDASSIVSGSGVSYGVSSQSHGHDHPTVKKHRRPFEVAKLPTINDPRGTEKLIEALFNPIPVTQPSQLTPFTYLVEVDGEGDGDGNGKHESHRPDPALASHEDQDTRRGAVDPDDDGSLYANSQDERENDSDGAKSVYHSLRSHPSVPGSLRNESSVQSLASKGKIGSRLDENAEETAISTGVQLLGGATERRTWWQKVLSPSTSG</sequence>
<feature type="compositionally biased region" description="Low complexity" evidence="1">
    <location>
        <begin position="364"/>
        <end position="392"/>
    </location>
</feature>
<dbReference type="PANTHER" id="PTHR21456">
    <property type="entry name" value="FAMILY WITH SEQUENCE SIMILARITY 102"/>
    <property type="match status" value="1"/>
</dbReference>
<feature type="domain" description="C2 NT-type" evidence="2">
    <location>
        <begin position="31"/>
        <end position="318"/>
    </location>
</feature>
<reference evidence="3" key="1">
    <citation type="submission" date="2021-03" db="EMBL/GenBank/DDBJ databases">
        <title>Evolutionary innovations through gain and loss of genes in the ectomycorrhizal Boletales.</title>
        <authorList>
            <person name="Wu G."/>
            <person name="Miyauchi S."/>
            <person name="Morin E."/>
            <person name="Yang Z.-L."/>
            <person name="Xu J."/>
            <person name="Martin F.M."/>
        </authorList>
    </citation>
    <scope>NUCLEOTIDE SEQUENCE</scope>
    <source>
        <strain evidence="3">BR01</strain>
    </source>
</reference>
<feature type="compositionally biased region" description="Low complexity" evidence="1">
    <location>
        <begin position="109"/>
        <end position="125"/>
    </location>
</feature>
<dbReference type="Pfam" id="PF10358">
    <property type="entry name" value="NT-C2"/>
    <property type="match status" value="1"/>
</dbReference>
<accession>A0A8I2YWW1</accession>
<dbReference type="AlphaFoldDB" id="A0A8I2YWW1"/>
<dbReference type="OrthoDB" id="3365224at2759"/>
<feature type="region of interest" description="Disordered" evidence="1">
    <location>
        <begin position="448"/>
        <end position="545"/>
    </location>
</feature>
<feature type="region of interest" description="Disordered" evidence="1">
    <location>
        <begin position="355"/>
        <end position="415"/>
    </location>
</feature>
<evidence type="ECO:0000256" key="1">
    <source>
        <dbReference type="SAM" id="MobiDB-lite"/>
    </source>
</evidence>
<keyword evidence="4" id="KW-1185">Reference proteome</keyword>
<evidence type="ECO:0000313" key="4">
    <source>
        <dbReference type="Proteomes" id="UP000683000"/>
    </source>
</evidence>
<proteinExistence type="predicted"/>
<dbReference type="PROSITE" id="PS51840">
    <property type="entry name" value="C2_NT"/>
    <property type="match status" value="1"/>
</dbReference>
<feature type="compositionally biased region" description="Basic residues" evidence="1">
    <location>
        <begin position="7"/>
        <end position="16"/>
    </location>
</feature>
<dbReference type="InterPro" id="IPR019448">
    <property type="entry name" value="NT-C2"/>
</dbReference>
<protein>
    <submittedName>
        <fullName evidence="3">N-terminal C2 in EEIG1 and EHBP1 proteins-domain-containing protein</fullName>
    </submittedName>
</protein>
<feature type="compositionally biased region" description="Basic and acidic residues" evidence="1">
    <location>
        <begin position="457"/>
        <end position="483"/>
    </location>
</feature>
<dbReference type="InterPro" id="IPR039931">
    <property type="entry name" value="EEIG1/2-like"/>
</dbReference>
<feature type="region of interest" description="Disordered" evidence="1">
    <location>
        <begin position="91"/>
        <end position="134"/>
    </location>
</feature>
<feature type="region of interest" description="Disordered" evidence="1">
    <location>
        <begin position="1"/>
        <end position="25"/>
    </location>
</feature>
<gene>
    <name evidence="3" type="ORF">JVT61DRAFT_8227</name>
</gene>
<feature type="compositionally biased region" description="Basic and acidic residues" evidence="1">
    <location>
        <begin position="496"/>
        <end position="505"/>
    </location>
</feature>
<organism evidence="3 4">
    <name type="scientific">Boletus reticuloceps</name>
    <dbReference type="NCBI Taxonomy" id="495285"/>
    <lineage>
        <taxon>Eukaryota</taxon>
        <taxon>Fungi</taxon>
        <taxon>Dikarya</taxon>
        <taxon>Basidiomycota</taxon>
        <taxon>Agaricomycotina</taxon>
        <taxon>Agaricomycetes</taxon>
        <taxon>Agaricomycetidae</taxon>
        <taxon>Boletales</taxon>
        <taxon>Boletineae</taxon>
        <taxon>Boletaceae</taxon>
        <taxon>Boletoideae</taxon>
        <taxon>Boletus</taxon>
    </lineage>
</organism>
<feature type="compositionally biased region" description="Polar residues" evidence="1">
    <location>
        <begin position="524"/>
        <end position="533"/>
    </location>
</feature>
<dbReference type="EMBL" id="JAGFBS010000003">
    <property type="protein sequence ID" value="KAG6380140.1"/>
    <property type="molecule type" value="Genomic_DNA"/>
</dbReference>
<evidence type="ECO:0000313" key="3">
    <source>
        <dbReference type="EMBL" id="KAG6380140.1"/>
    </source>
</evidence>
<evidence type="ECO:0000259" key="2">
    <source>
        <dbReference type="PROSITE" id="PS51840"/>
    </source>
</evidence>
<comment type="caution">
    <text evidence="3">The sequence shown here is derived from an EMBL/GenBank/DDBJ whole genome shotgun (WGS) entry which is preliminary data.</text>
</comment>
<dbReference type="PANTHER" id="PTHR21456:SF1">
    <property type="entry name" value="C2 NT-TYPE DOMAIN-CONTAINING PROTEIN"/>
    <property type="match status" value="1"/>
</dbReference>
<name>A0A8I2YWW1_9AGAM</name>